<dbReference type="Pfam" id="PF03171">
    <property type="entry name" value="2OG-FeII_Oxy"/>
    <property type="match status" value="1"/>
</dbReference>
<organism evidence="5 6">
    <name type="scientific">Periconia digitata</name>
    <dbReference type="NCBI Taxonomy" id="1303443"/>
    <lineage>
        <taxon>Eukaryota</taxon>
        <taxon>Fungi</taxon>
        <taxon>Dikarya</taxon>
        <taxon>Ascomycota</taxon>
        <taxon>Pezizomycotina</taxon>
        <taxon>Dothideomycetes</taxon>
        <taxon>Pleosporomycetidae</taxon>
        <taxon>Pleosporales</taxon>
        <taxon>Massarineae</taxon>
        <taxon>Periconiaceae</taxon>
        <taxon>Periconia</taxon>
    </lineage>
</organism>
<dbReference type="Pfam" id="PF14226">
    <property type="entry name" value="DIOX_N"/>
    <property type="match status" value="1"/>
</dbReference>
<keyword evidence="2" id="KW-0408">Iron</keyword>
<dbReference type="InterPro" id="IPR026992">
    <property type="entry name" value="DIOX_N"/>
</dbReference>
<feature type="domain" description="Fe2OG dioxygenase" evidence="4">
    <location>
        <begin position="177"/>
        <end position="296"/>
    </location>
</feature>
<proteinExistence type="inferred from homology"/>
<dbReference type="Proteomes" id="UP001152607">
    <property type="component" value="Unassembled WGS sequence"/>
</dbReference>
<feature type="region of interest" description="Disordered" evidence="3">
    <location>
        <begin position="71"/>
        <end position="107"/>
    </location>
</feature>
<keyword evidence="2" id="KW-0560">Oxidoreductase</keyword>
<dbReference type="InterPro" id="IPR005123">
    <property type="entry name" value="Oxoglu/Fe-dep_dioxygenase_dom"/>
</dbReference>
<dbReference type="GO" id="GO:0044283">
    <property type="term" value="P:small molecule biosynthetic process"/>
    <property type="evidence" value="ECO:0007669"/>
    <property type="project" value="UniProtKB-ARBA"/>
</dbReference>
<gene>
    <name evidence="5" type="ORF">PDIGIT_LOCUS423</name>
</gene>
<comment type="similarity">
    <text evidence="1 2">Belongs to the iron/ascorbate-dependent oxidoreductase family.</text>
</comment>
<sequence>MKMDLPTLDFSKYLRGTPSEKQQLGEALIKSFVKHGFVKLINHGIPEDIVRQYQASTKELFDLSLEAKREFENEKGPKPQRGWSSKGAEVTAKLRKKNIPVGSNGDELKDEREFFDAGPPSDKEFINKWPKAHLPDFQRTMEGCYKRLQAASLQILNAMEVGLKMPKDSLTERCNPSASEIRLNHYPEVDMKLLSEGKVKRTHAHTDFGIITLLFQDNVGGLELEDRSRPDTFVPVEPQRPDEPSALVVNISDTFERWSNGTIRAGVHRVDVPPSMKGLANGLCPPRYSSVFFFKAARETSVGPLPSFVTPDRPSIYKEMTALEYQRLKTEVLY</sequence>
<dbReference type="InterPro" id="IPR027443">
    <property type="entry name" value="IPNS-like_sf"/>
</dbReference>
<dbReference type="PROSITE" id="PS51471">
    <property type="entry name" value="FE2OG_OXY"/>
    <property type="match status" value="1"/>
</dbReference>
<evidence type="ECO:0000256" key="2">
    <source>
        <dbReference type="RuleBase" id="RU003682"/>
    </source>
</evidence>
<evidence type="ECO:0000256" key="1">
    <source>
        <dbReference type="ARBA" id="ARBA00008056"/>
    </source>
</evidence>
<evidence type="ECO:0000313" key="6">
    <source>
        <dbReference type="Proteomes" id="UP001152607"/>
    </source>
</evidence>
<protein>
    <recommendedName>
        <fullName evidence="4">Fe2OG dioxygenase domain-containing protein</fullName>
    </recommendedName>
</protein>
<dbReference type="GO" id="GO:0016491">
    <property type="term" value="F:oxidoreductase activity"/>
    <property type="evidence" value="ECO:0007669"/>
    <property type="project" value="UniProtKB-KW"/>
</dbReference>
<dbReference type="OrthoDB" id="288590at2759"/>
<evidence type="ECO:0000313" key="5">
    <source>
        <dbReference type="EMBL" id="CAI6236629.1"/>
    </source>
</evidence>
<dbReference type="EMBL" id="CAOQHR010000001">
    <property type="protein sequence ID" value="CAI6236629.1"/>
    <property type="molecule type" value="Genomic_DNA"/>
</dbReference>
<reference evidence="5" key="1">
    <citation type="submission" date="2023-01" db="EMBL/GenBank/DDBJ databases">
        <authorList>
            <person name="Van Ghelder C."/>
            <person name="Rancurel C."/>
        </authorList>
    </citation>
    <scope>NUCLEOTIDE SEQUENCE</scope>
    <source>
        <strain evidence="5">CNCM I-4278</strain>
    </source>
</reference>
<evidence type="ECO:0000256" key="3">
    <source>
        <dbReference type="SAM" id="MobiDB-lite"/>
    </source>
</evidence>
<dbReference type="InterPro" id="IPR050231">
    <property type="entry name" value="Iron_ascorbate_oxido_reductase"/>
</dbReference>
<accession>A0A9W4U215</accession>
<dbReference type="InterPro" id="IPR044861">
    <property type="entry name" value="IPNS-like_FE2OG_OXY"/>
</dbReference>
<dbReference type="PANTHER" id="PTHR47990">
    <property type="entry name" value="2-OXOGLUTARATE (2OG) AND FE(II)-DEPENDENT OXYGENASE SUPERFAMILY PROTEIN-RELATED"/>
    <property type="match status" value="1"/>
</dbReference>
<evidence type="ECO:0000259" key="4">
    <source>
        <dbReference type="PROSITE" id="PS51471"/>
    </source>
</evidence>
<keyword evidence="2" id="KW-0479">Metal-binding</keyword>
<dbReference type="SMR" id="A0A9W4U215"/>
<dbReference type="Gene3D" id="2.60.120.330">
    <property type="entry name" value="B-lactam Antibiotic, Isopenicillin N Synthase, Chain"/>
    <property type="match status" value="1"/>
</dbReference>
<name>A0A9W4U215_9PLEO</name>
<keyword evidence="6" id="KW-1185">Reference proteome</keyword>
<dbReference type="SUPFAM" id="SSF51197">
    <property type="entry name" value="Clavaminate synthase-like"/>
    <property type="match status" value="1"/>
</dbReference>
<dbReference type="AlphaFoldDB" id="A0A9W4U215"/>
<comment type="caution">
    <text evidence="5">The sequence shown here is derived from an EMBL/GenBank/DDBJ whole genome shotgun (WGS) entry which is preliminary data.</text>
</comment>
<dbReference type="GO" id="GO:0046872">
    <property type="term" value="F:metal ion binding"/>
    <property type="evidence" value="ECO:0007669"/>
    <property type="project" value="UniProtKB-KW"/>
</dbReference>